<evidence type="ECO:0000256" key="5">
    <source>
        <dbReference type="ARBA" id="ARBA00022833"/>
    </source>
</evidence>
<feature type="compositionally biased region" description="Basic and acidic residues" evidence="8">
    <location>
        <begin position="1086"/>
        <end position="1101"/>
    </location>
</feature>
<feature type="compositionally biased region" description="Polar residues" evidence="8">
    <location>
        <begin position="453"/>
        <end position="463"/>
    </location>
</feature>
<feature type="region of interest" description="Disordered" evidence="8">
    <location>
        <begin position="102"/>
        <end position="188"/>
    </location>
</feature>
<feature type="region of interest" description="Disordered" evidence="8">
    <location>
        <begin position="1435"/>
        <end position="1482"/>
    </location>
</feature>
<feature type="compositionally biased region" description="Low complexity" evidence="8">
    <location>
        <begin position="582"/>
        <end position="591"/>
    </location>
</feature>
<keyword evidence="2" id="KW-0479">Metal-binding</keyword>
<dbReference type="OrthoDB" id="6365676at2759"/>
<feature type="region of interest" description="Disordered" evidence="8">
    <location>
        <begin position="1576"/>
        <end position="1599"/>
    </location>
</feature>
<keyword evidence="6" id="KW-0539">Nucleus</keyword>
<accession>M9MD28</accession>
<feature type="compositionally biased region" description="Polar residues" evidence="8">
    <location>
        <begin position="592"/>
        <end position="605"/>
    </location>
</feature>
<evidence type="ECO:0000313" key="10">
    <source>
        <dbReference type="EMBL" id="GAC72247.1"/>
    </source>
</evidence>
<dbReference type="InterPro" id="IPR013087">
    <property type="entry name" value="Znf_C2H2_type"/>
</dbReference>
<dbReference type="STRING" id="1151754.M9MD28"/>
<sequence>MPPLRGHDSTRKFHCEVQGCSASFVKRAHLRRHEMTHTQRRDFHCPGCNRAFSRNDSMSRHLRRKHPHLYRAHQNTSLDPSDVDHLHLPRLSTVVGLSTTVGNMASSSGTTLSSRPSPFEHHSNSPMQSRQDDHRSFGTQLTRPASTSDMYAHPGVLHTSQGLAAGHSRASAAPQLSESPSSAQADTFRPYHRPDFAVKGEHDAFELAGLPLGVSGDSDAMDRSYSTRRPTDAEAQMPRSDWAQYSETQAATSMPSRSESLTAPHYRFPWERLDEEMPNAVPPGLGGWQTSGSGAAPNSGVAQDPSRRDCFRMPSSQAVFEQAALPPGIPSMTEESHFDPQGAPDLLQSEFFTYVMRPPGHEEYGAGFDTRAFASQASDRVRVEPSLNPYQSGSAGSYAGHDPQMSPQARSDAAVDNKFEMHLRSMCEAAPGVPPPSTGQLQQILTHLGLDLSGSQGPSSEAVRSNAPHAQGSVSESSLSAPPMIPSQDVARASWDPDRLAPIVPNVHLHPHSQATSSQNSFYLPSLTASQAEYLGPNATSHRRPLDRSISTTSFPFDSGSQDRAPLIRAPGFAGARDESVPEAAESSESETVQQRAGSASTTANFLKPHDSFSSRTATWDEEGGKKDAQADAAPRNQTHDPMFGAQCSGKSEEMAQSPKHGREGDEVAGESSSHASLLLAEARRLLARASNARLRLSISSHGQADAEMEEATWSPNTQHRDSSASIATSITSGDLLQLVVDRFRAFAHLCHDFKQPSTALVDQLKSSVPEVIRDFIPVFHPQRMYSQRAHSTEENLAVLALASTLSGDAEIREEGYRLVCYLYGVVVLSYKHSMHLGGKSSPTLNCLMLIGKHGLRQSTPEFYLRFEESYGHILQDLARLETRQIRRDEAMDRLDVDQIKGMPDEELCSTWTRWYEHESRKRTLLLCAISDSQASSYFSPFNIDLAAHPESPRCQFLFAHVSEPCPGRVFFSWPPKAWAARLACSTSVPSSECADSTHRDGRPFSIAAHLADRLLRPHTAHATRPQLYPRFRTSFDFGPSNHASASFKAKPLRPNGEASATISLNAMSAPIIEVDHASSVSNSSSRRESTSEGDAKEQDKRELRMVSQLYTLALLESIHGAWMSDTGWCQTAAWGASALPERLVIDEDDFDMASASMADLPGWRIGRTLKATQVAHALMNWSEIFSGWNDVSQADSDADDAAPRAELSLNDDAQQATIRWQAIFLGLCSPLPTLCFFLQDASRLDAKDRQRHGKISALLGKWVHSAQCRRALMHASTILTMLLATEQLSDHATIRPTTAHAAFVSLVVVVCAYKLLQVDASESSSASNVDDAQREELVPMRQVWPKVLMSLARSDGPMPTPACVDPIGRHKEGDDDWLWVSYWHRRFQHLGLAGIFREAEGGPGGYADWRASVSGPSNGGSFVARGAAHTRPRWSSFVGDGRWPTSTRDNTSGPAAEAFSSQRRASHAQPDPAHPDPDGDLLRRHFRRLSAVPNPMAETRRWVLAGSTHGATFCGLALSPAGKRVEGQGSESGEKRGEAVEHLSRDHLRELVARVQSAKLAWCFSHEFASLLHGALGPPSPGDGEQNHTSPPSETSPQ</sequence>
<keyword evidence="3" id="KW-0677">Repeat</keyword>
<dbReference type="PROSITE" id="PS50157">
    <property type="entry name" value="ZINC_FINGER_C2H2_2"/>
    <property type="match status" value="2"/>
</dbReference>
<evidence type="ECO:0000256" key="3">
    <source>
        <dbReference type="ARBA" id="ARBA00022737"/>
    </source>
</evidence>
<feature type="region of interest" description="Disordered" evidence="8">
    <location>
        <begin position="1077"/>
        <end position="1101"/>
    </location>
</feature>
<protein>
    <submittedName>
        <fullName evidence="10">RAB proteins geranylgeranyltransferase component A</fullName>
    </submittedName>
</protein>
<dbReference type="GO" id="GO:0016740">
    <property type="term" value="F:transferase activity"/>
    <property type="evidence" value="ECO:0007669"/>
    <property type="project" value="UniProtKB-KW"/>
</dbReference>
<evidence type="ECO:0000256" key="6">
    <source>
        <dbReference type="ARBA" id="ARBA00023242"/>
    </source>
</evidence>
<keyword evidence="10" id="KW-0808">Transferase</keyword>
<evidence type="ECO:0000256" key="1">
    <source>
        <dbReference type="ARBA" id="ARBA00004123"/>
    </source>
</evidence>
<keyword evidence="4 7" id="KW-0863">Zinc-finger</keyword>
<feature type="compositionally biased region" description="Polar residues" evidence="8">
    <location>
        <begin position="243"/>
        <end position="260"/>
    </location>
</feature>
<dbReference type="PANTHER" id="PTHR40626:SF11">
    <property type="entry name" value="ZINC FINGER PROTEIN YPR022C"/>
    <property type="match status" value="1"/>
</dbReference>
<feature type="compositionally biased region" description="Polar residues" evidence="8">
    <location>
        <begin position="137"/>
        <end position="149"/>
    </location>
</feature>
<feature type="region of interest" description="Disordered" evidence="8">
    <location>
        <begin position="390"/>
        <end position="409"/>
    </location>
</feature>
<feature type="domain" description="C2H2-type" evidence="9">
    <location>
        <begin position="13"/>
        <end position="42"/>
    </location>
</feature>
<dbReference type="InterPro" id="IPR051059">
    <property type="entry name" value="VerF-like"/>
</dbReference>
<evidence type="ECO:0000256" key="7">
    <source>
        <dbReference type="PROSITE-ProRule" id="PRU00042"/>
    </source>
</evidence>
<feature type="region of interest" description="Disordered" evidence="8">
    <location>
        <begin position="537"/>
        <end position="673"/>
    </location>
</feature>
<feature type="compositionally biased region" description="Polar residues" evidence="8">
    <location>
        <begin position="549"/>
        <end position="562"/>
    </location>
</feature>
<dbReference type="Pfam" id="PF00096">
    <property type="entry name" value="zf-C2H2"/>
    <property type="match status" value="1"/>
</dbReference>
<feature type="compositionally biased region" description="Low complexity" evidence="8">
    <location>
        <begin position="106"/>
        <end position="117"/>
    </location>
</feature>
<feature type="region of interest" description="Disordered" evidence="8">
    <location>
        <begin position="450"/>
        <end position="483"/>
    </location>
</feature>
<evidence type="ECO:0000256" key="8">
    <source>
        <dbReference type="SAM" id="MobiDB-lite"/>
    </source>
</evidence>
<dbReference type="InterPro" id="IPR036236">
    <property type="entry name" value="Znf_C2H2_sf"/>
</dbReference>
<comment type="subcellular location">
    <subcellularLocation>
        <location evidence="1">Nucleus</location>
    </subcellularLocation>
</comment>
<gene>
    <name evidence="10" type="ORF">PANT_7d00005</name>
</gene>
<feature type="compositionally biased region" description="Polar residues" evidence="8">
    <location>
        <begin position="1588"/>
        <end position="1599"/>
    </location>
</feature>
<feature type="region of interest" description="Disordered" evidence="8">
    <location>
        <begin position="281"/>
        <end position="309"/>
    </location>
</feature>
<feature type="region of interest" description="Disordered" evidence="8">
    <location>
        <begin position="211"/>
        <end position="260"/>
    </location>
</feature>
<feature type="compositionally biased region" description="Polar residues" evidence="8">
    <location>
        <begin position="1445"/>
        <end position="1464"/>
    </location>
</feature>
<dbReference type="SUPFAM" id="SSF57667">
    <property type="entry name" value="beta-beta-alpha zinc fingers"/>
    <property type="match status" value="1"/>
</dbReference>
<dbReference type="PROSITE" id="PS00028">
    <property type="entry name" value="ZINC_FINGER_C2H2_1"/>
    <property type="match status" value="2"/>
</dbReference>
<reference evidence="11" key="1">
    <citation type="journal article" date="2013" name="Genome Announc.">
        <title>Genome sequence of the basidiomycetous yeast Pseudozyma antarctica T-34, a producer of the glycolipid biosurfactants mannosylerythritol lipids.</title>
        <authorList>
            <person name="Morita T."/>
            <person name="Koike H."/>
            <person name="Koyama Y."/>
            <person name="Hagiwara H."/>
            <person name="Ito E."/>
            <person name="Fukuoka T."/>
            <person name="Imura T."/>
            <person name="Machida M."/>
            <person name="Kitamoto D."/>
        </authorList>
    </citation>
    <scope>NUCLEOTIDE SEQUENCE [LARGE SCALE GENOMIC DNA]</scope>
    <source>
        <strain evidence="11">T-34</strain>
    </source>
</reference>
<dbReference type="GO" id="GO:0000978">
    <property type="term" value="F:RNA polymerase II cis-regulatory region sequence-specific DNA binding"/>
    <property type="evidence" value="ECO:0007669"/>
    <property type="project" value="InterPro"/>
</dbReference>
<dbReference type="EMBL" id="DF196773">
    <property type="protein sequence ID" value="GAC72247.1"/>
    <property type="molecule type" value="Genomic_DNA"/>
</dbReference>
<feature type="compositionally biased region" description="Polar residues" evidence="8">
    <location>
        <begin position="174"/>
        <end position="185"/>
    </location>
</feature>
<dbReference type="GO" id="GO:0000785">
    <property type="term" value="C:chromatin"/>
    <property type="evidence" value="ECO:0007669"/>
    <property type="project" value="TreeGrafter"/>
</dbReference>
<dbReference type="Proteomes" id="UP000011976">
    <property type="component" value="Unassembled WGS sequence"/>
</dbReference>
<name>M9MD28_PSEA3</name>
<organism evidence="10 11">
    <name type="scientific">Pseudozyma antarctica (strain T-34)</name>
    <name type="common">Yeast</name>
    <name type="synonym">Candida antarctica</name>
    <dbReference type="NCBI Taxonomy" id="1151754"/>
    <lineage>
        <taxon>Eukaryota</taxon>
        <taxon>Fungi</taxon>
        <taxon>Dikarya</taxon>
        <taxon>Basidiomycota</taxon>
        <taxon>Ustilaginomycotina</taxon>
        <taxon>Ustilaginomycetes</taxon>
        <taxon>Ustilaginales</taxon>
        <taxon>Ustilaginaceae</taxon>
        <taxon>Moesziomyces</taxon>
    </lineage>
</organism>
<dbReference type="GO" id="GO:0005634">
    <property type="term" value="C:nucleus"/>
    <property type="evidence" value="ECO:0007669"/>
    <property type="project" value="UniProtKB-SubCell"/>
</dbReference>
<dbReference type="PANTHER" id="PTHR40626">
    <property type="entry name" value="MIP31509P"/>
    <property type="match status" value="1"/>
</dbReference>
<dbReference type="Gene3D" id="3.30.160.60">
    <property type="entry name" value="Classic Zinc Finger"/>
    <property type="match status" value="2"/>
</dbReference>
<feature type="domain" description="C2H2-type" evidence="9">
    <location>
        <begin position="43"/>
        <end position="66"/>
    </location>
</feature>
<dbReference type="GO" id="GO:0000981">
    <property type="term" value="F:DNA-binding transcription factor activity, RNA polymerase II-specific"/>
    <property type="evidence" value="ECO:0007669"/>
    <property type="project" value="InterPro"/>
</dbReference>
<evidence type="ECO:0000259" key="9">
    <source>
        <dbReference type="PROSITE" id="PS50157"/>
    </source>
</evidence>
<dbReference type="SMART" id="SM00355">
    <property type="entry name" value="ZnF_C2H2"/>
    <property type="match status" value="2"/>
</dbReference>
<dbReference type="GO" id="GO:0008270">
    <property type="term" value="F:zinc ion binding"/>
    <property type="evidence" value="ECO:0007669"/>
    <property type="project" value="UniProtKB-KW"/>
</dbReference>
<evidence type="ECO:0000256" key="2">
    <source>
        <dbReference type="ARBA" id="ARBA00022723"/>
    </source>
</evidence>
<evidence type="ECO:0000256" key="4">
    <source>
        <dbReference type="ARBA" id="ARBA00022771"/>
    </source>
</evidence>
<evidence type="ECO:0000313" key="11">
    <source>
        <dbReference type="Proteomes" id="UP000011976"/>
    </source>
</evidence>
<keyword evidence="5" id="KW-0862">Zinc</keyword>
<proteinExistence type="predicted"/>